<proteinExistence type="predicted"/>
<feature type="compositionally biased region" description="Polar residues" evidence="1">
    <location>
        <begin position="66"/>
        <end position="86"/>
    </location>
</feature>
<dbReference type="EMBL" id="JANPWB010000003">
    <property type="protein sequence ID" value="KAJ1201614.1"/>
    <property type="molecule type" value="Genomic_DNA"/>
</dbReference>
<feature type="compositionally biased region" description="Polar residues" evidence="1">
    <location>
        <begin position="104"/>
        <end position="119"/>
    </location>
</feature>
<dbReference type="Proteomes" id="UP001066276">
    <property type="component" value="Chromosome 2_1"/>
</dbReference>
<name>A0AAV7VLQ8_PLEWA</name>
<evidence type="ECO:0000256" key="1">
    <source>
        <dbReference type="SAM" id="MobiDB-lite"/>
    </source>
</evidence>
<feature type="region of interest" description="Disordered" evidence="1">
    <location>
        <begin position="24"/>
        <end position="119"/>
    </location>
</feature>
<protein>
    <submittedName>
        <fullName evidence="2">Uncharacterized protein</fullName>
    </submittedName>
</protein>
<organism evidence="2 3">
    <name type="scientific">Pleurodeles waltl</name>
    <name type="common">Iberian ribbed newt</name>
    <dbReference type="NCBI Taxonomy" id="8319"/>
    <lineage>
        <taxon>Eukaryota</taxon>
        <taxon>Metazoa</taxon>
        <taxon>Chordata</taxon>
        <taxon>Craniata</taxon>
        <taxon>Vertebrata</taxon>
        <taxon>Euteleostomi</taxon>
        <taxon>Amphibia</taxon>
        <taxon>Batrachia</taxon>
        <taxon>Caudata</taxon>
        <taxon>Salamandroidea</taxon>
        <taxon>Salamandridae</taxon>
        <taxon>Pleurodelinae</taxon>
        <taxon>Pleurodeles</taxon>
    </lineage>
</organism>
<gene>
    <name evidence="2" type="ORF">NDU88_005420</name>
</gene>
<accession>A0AAV7VLQ8</accession>
<reference evidence="2" key="1">
    <citation type="journal article" date="2022" name="bioRxiv">
        <title>Sequencing and chromosome-scale assembly of the giantPleurodeles waltlgenome.</title>
        <authorList>
            <person name="Brown T."/>
            <person name="Elewa A."/>
            <person name="Iarovenko S."/>
            <person name="Subramanian E."/>
            <person name="Araus A.J."/>
            <person name="Petzold A."/>
            <person name="Susuki M."/>
            <person name="Suzuki K.-i.T."/>
            <person name="Hayashi T."/>
            <person name="Toyoda A."/>
            <person name="Oliveira C."/>
            <person name="Osipova E."/>
            <person name="Leigh N.D."/>
            <person name="Simon A."/>
            <person name="Yun M.H."/>
        </authorList>
    </citation>
    <scope>NUCLEOTIDE SEQUENCE</scope>
    <source>
        <strain evidence="2">20211129_DDA</strain>
        <tissue evidence="2">Liver</tissue>
    </source>
</reference>
<evidence type="ECO:0000313" key="2">
    <source>
        <dbReference type="EMBL" id="KAJ1201614.1"/>
    </source>
</evidence>
<evidence type="ECO:0000313" key="3">
    <source>
        <dbReference type="Proteomes" id="UP001066276"/>
    </source>
</evidence>
<comment type="caution">
    <text evidence="2">The sequence shown here is derived from an EMBL/GenBank/DDBJ whole genome shotgun (WGS) entry which is preliminary data.</text>
</comment>
<sequence length="140" mass="15121">MVTATRGTEEVTRNVTQFKRLCSIEPPECGGSDSTTAEAQGDHNDPSAAQPDVPCQNDHALGLATASRQRQNLQEHQCHPKTQPQDQVLPAQTHARSRYRGDQGVSSTTSDTIPTHPDATQTLQSAEVDFCGVATCNSHR</sequence>
<dbReference type="AlphaFoldDB" id="A0AAV7VLQ8"/>
<keyword evidence="3" id="KW-1185">Reference proteome</keyword>